<dbReference type="CDD" id="cd06225">
    <property type="entry name" value="HAMP"/>
    <property type="match status" value="1"/>
</dbReference>
<feature type="domain" description="Methyl-accepting transducer" evidence="5">
    <location>
        <begin position="397"/>
        <end position="655"/>
    </location>
</feature>
<keyword evidence="4" id="KW-0472">Membrane</keyword>
<accession>A0A1M5ZXJ1</accession>
<dbReference type="OrthoDB" id="9760371at2"/>
<dbReference type="SMART" id="SM00283">
    <property type="entry name" value="MA"/>
    <property type="match status" value="1"/>
</dbReference>
<feature type="transmembrane region" description="Helical" evidence="4">
    <location>
        <begin position="304"/>
        <end position="324"/>
    </location>
</feature>
<sequence length="685" mass="73547">MLKKMSLRMKMLLGILPIVSIALILITYISVTKFSEAFQSLTTDKAFQTLEANSNSVNVTLETLRCTAEVLSNNVGTSYSYTDLDSYEKIFSDVIAGNDVISGAGIWFARGVYQNQEYAGPYWYRDGSTIVYTDEYSNADYDYFSQEYYTNAVSMTSLDATITDPYYDETSGTIMATCSAPIFNNAGECIGCITVDTILSSIQDMVSTMSLGETSDPILLSSTGTYLYDIDTSKASSSLNIADDPTMAVVAGPVFSGDRGVGGFETDKGQYIYFYDTIPEVEWKLILTLAQTELDATKIEIRNLLMTICAVSVVVCALVILLLVNSIAKSVGNVKTFAGKLANGDFTIDKMRIKSGDELGQMSDSLNLMYENNKGVITQVSNESEKIDEASSTLESMASQLTNEFQTIQSNMTGVNDAMMSASAATEQVNASVEEVNASVQLLSSQADESKALAEDIKKRAKDIEDSSKVAYDNAIQIAQERESDIESANSQADVVQQIGSLADSIAEIADQINLLSLNASIEAARAGEHGKGFAVVATEINKLAGDTGAAVGQIQETVNGVQDAFSNLLGATNELLTFLKDTVTPDYDKFVNVAQQYGQDAESFGQTSTSIAEMVGTIHGAMGEVSSAIQNITESTQDTATRSSEITDTVNTVSDVVGNVSDMSSKQSVIAKNLAGVVAKFKLH</sequence>
<organism evidence="7 8">
    <name type="scientific">Butyrivibrio fibrisolvens DSM 3071</name>
    <dbReference type="NCBI Taxonomy" id="1121131"/>
    <lineage>
        <taxon>Bacteria</taxon>
        <taxon>Bacillati</taxon>
        <taxon>Bacillota</taxon>
        <taxon>Clostridia</taxon>
        <taxon>Lachnospirales</taxon>
        <taxon>Lachnospiraceae</taxon>
        <taxon>Butyrivibrio</taxon>
    </lineage>
</organism>
<feature type="domain" description="HAMP" evidence="6">
    <location>
        <begin position="325"/>
        <end position="378"/>
    </location>
</feature>
<protein>
    <submittedName>
        <fullName evidence="7">Methyl-accepting chemotaxis protein</fullName>
    </submittedName>
</protein>
<dbReference type="STRING" id="1121131.SAMN02745229_02787"/>
<dbReference type="Pfam" id="PF00015">
    <property type="entry name" value="MCPsignal"/>
    <property type="match status" value="1"/>
</dbReference>
<evidence type="ECO:0000256" key="4">
    <source>
        <dbReference type="SAM" id="Phobius"/>
    </source>
</evidence>
<dbReference type="PROSITE" id="PS50111">
    <property type="entry name" value="CHEMOTAXIS_TRANSDUC_2"/>
    <property type="match status" value="1"/>
</dbReference>
<name>A0A1M5ZXJ1_BUTFI</name>
<dbReference type="CDD" id="cd12913">
    <property type="entry name" value="PDC1_MCP_like"/>
    <property type="match status" value="1"/>
</dbReference>
<dbReference type="GO" id="GO:0007165">
    <property type="term" value="P:signal transduction"/>
    <property type="evidence" value="ECO:0007669"/>
    <property type="project" value="UniProtKB-KW"/>
</dbReference>
<dbReference type="AlphaFoldDB" id="A0A1M5ZXJ1"/>
<dbReference type="InterPro" id="IPR004089">
    <property type="entry name" value="MCPsignal_dom"/>
</dbReference>
<dbReference type="PROSITE" id="PS50885">
    <property type="entry name" value="HAMP"/>
    <property type="match status" value="1"/>
</dbReference>
<dbReference type="GeneID" id="89508324"/>
<dbReference type="InterPro" id="IPR003660">
    <property type="entry name" value="HAMP_dom"/>
</dbReference>
<dbReference type="InterPro" id="IPR029151">
    <property type="entry name" value="Sensor-like_sf"/>
</dbReference>
<feature type="transmembrane region" description="Helical" evidence="4">
    <location>
        <begin position="12"/>
        <end position="31"/>
    </location>
</feature>
<keyword evidence="8" id="KW-1185">Reference proteome</keyword>
<keyword evidence="1 3" id="KW-0807">Transducer</keyword>
<evidence type="ECO:0000256" key="2">
    <source>
        <dbReference type="ARBA" id="ARBA00029447"/>
    </source>
</evidence>
<evidence type="ECO:0000313" key="7">
    <source>
        <dbReference type="EMBL" id="SHI28603.1"/>
    </source>
</evidence>
<dbReference type="Gene3D" id="3.30.450.20">
    <property type="entry name" value="PAS domain"/>
    <property type="match status" value="1"/>
</dbReference>
<reference evidence="8" key="1">
    <citation type="submission" date="2016-11" db="EMBL/GenBank/DDBJ databases">
        <authorList>
            <person name="Varghese N."/>
            <person name="Submissions S."/>
        </authorList>
    </citation>
    <scope>NUCLEOTIDE SEQUENCE [LARGE SCALE GENOMIC DNA]</scope>
    <source>
        <strain evidence="8">DSM 3071</strain>
    </source>
</reference>
<gene>
    <name evidence="7" type="ORF">SAMN02745229_02787</name>
</gene>
<dbReference type="SUPFAM" id="SSF58104">
    <property type="entry name" value="Methyl-accepting chemotaxis protein (MCP) signaling domain"/>
    <property type="match status" value="1"/>
</dbReference>
<keyword evidence="4" id="KW-0812">Transmembrane</keyword>
<evidence type="ECO:0000256" key="1">
    <source>
        <dbReference type="ARBA" id="ARBA00023224"/>
    </source>
</evidence>
<proteinExistence type="inferred from homology"/>
<dbReference type="Gene3D" id="1.10.287.950">
    <property type="entry name" value="Methyl-accepting chemotaxis protein"/>
    <property type="match status" value="1"/>
</dbReference>
<dbReference type="CDD" id="cd12912">
    <property type="entry name" value="PDC2_MCP_like"/>
    <property type="match status" value="1"/>
</dbReference>
<evidence type="ECO:0000259" key="6">
    <source>
        <dbReference type="PROSITE" id="PS50885"/>
    </source>
</evidence>
<dbReference type="RefSeq" id="WP_073388646.1">
    <property type="nucleotide sequence ID" value="NZ_FQXK01000024.1"/>
</dbReference>
<dbReference type="EMBL" id="FQXK01000024">
    <property type="protein sequence ID" value="SHI28603.1"/>
    <property type="molecule type" value="Genomic_DNA"/>
</dbReference>
<dbReference type="PANTHER" id="PTHR32089:SF112">
    <property type="entry name" value="LYSOZYME-LIKE PROTEIN-RELATED"/>
    <property type="match status" value="1"/>
</dbReference>
<dbReference type="SUPFAM" id="SSF103190">
    <property type="entry name" value="Sensory domain-like"/>
    <property type="match status" value="1"/>
</dbReference>
<evidence type="ECO:0000256" key="3">
    <source>
        <dbReference type="PROSITE-ProRule" id="PRU00284"/>
    </source>
</evidence>
<dbReference type="Proteomes" id="UP000184278">
    <property type="component" value="Unassembled WGS sequence"/>
</dbReference>
<dbReference type="GO" id="GO:0016020">
    <property type="term" value="C:membrane"/>
    <property type="evidence" value="ECO:0007669"/>
    <property type="project" value="InterPro"/>
</dbReference>
<dbReference type="Pfam" id="PF00672">
    <property type="entry name" value="HAMP"/>
    <property type="match status" value="1"/>
</dbReference>
<evidence type="ECO:0000313" key="8">
    <source>
        <dbReference type="Proteomes" id="UP000184278"/>
    </source>
</evidence>
<dbReference type="PANTHER" id="PTHR32089">
    <property type="entry name" value="METHYL-ACCEPTING CHEMOTAXIS PROTEIN MCPB"/>
    <property type="match status" value="1"/>
</dbReference>
<comment type="similarity">
    <text evidence="2">Belongs to the methyl-accepting chemotaxis (MCP) protein family.</text>
</comment>
<keyword evidence="4" id="KW-1133">Transmembrane helix</keyword>
<evidence type="ECO:0000259" key="5">
    <source>
        <dbReference type="PROSITE" id="PS50111"/>
    </source>
</evidence>
<dbReference type="Pfam" id="PF22673">
    <property type="entry name" value="MCP-like_PDC_1"/>
    <property type="match status" value="1"/>
</dbReference>